<evidence type="ECO:0000313" key="2">
    <source>
        <dbReference type="EMBL" id="KOX73212.1"/>
    </source>
</evidence>
<organism evidence="2 3">
    <name type="scientific">Melipona quadrifasciata</name>
    <dbReference type="NCBI Taxonomy" id="166423"/>
    <lineage>
        <taxon>Eukaryota</taxon>
        <taxon>Metazoa</taxon>
        <taxon>Ecdysozoa</taxon>
        <taxon>Arthropoda</taxon>
        <taxon>Hexapoda</taxon>
        <taxon>Insecta</taxon>
        <taxon>Pterygota</taxon>
        <taxon>Neoptera</taxon>
        <taxon>Endopterygota</taxon>
        <taxon>Hymenoptera</taxon>
        <taxon>Apocrita</taxon>
        <taxon>Aculeata</taxon>
        <taxon>Apoidea</taxon>
        <taxon>Anthophila</taxon>
        <taxon>Apidae</taxon>
        <taxon>Melipona</taxon>
    </lineage>
</organism>
<sequence length="103" mass="11644">MYHPSYKQLRTQSSLNVWINVYNRMRKKPKDIDSFCWKTGSSTVERNQGEGSSYEGLGLGNQGMRSNTGSGSGIEMLHPKAFSVRLSSKTELIIYSDEARYVT</sequence>
<dbReference type="OrthoDB" id="10517352at2759"/>
<keyword evidence="3" id="KW-1185">Reference proteome</keyword>
<dbReference type="EMBL" id="KQ435801">
    <property type="protein sequence ID" value="KOX73212.1"/>
    <property type="molecule type" value="Genomic_DNA"/>
</dbReference>
<evidence type="ECO:0000256" key="1">
    <source>
        <dbReference type="SAM" id="MobiDB-lite"/>
    </source>
</evidence>
<reference evidence="2 3" key="1">
    <citation type="submission" date="2015-07" db="EMBL/GenBank/DDBJ databases">
        <title>The genome of Melipona quadrifasciata.</title>
        <authorList>
            <person name="Pan H."/>
            <person name="Kapheim K."/>
        </authorList>
    </citation>
    <scope>NUCLEOTIDE SEQUENCE [LARGE SCALE GENOMIC DNA]</scope>
    <source>
        <strain evidence="2">0111107301</strain>
        <tissue evidence="2">Whole body</tissue>
    </source>
</reference>
<proteinExistence type="predicted"/>
<dbReference type="Proteomes" id="UP000053105">
    <property type="component" value="Unassembled WGS sequence"/>
</dbReference>
<accession>A0A0N0BFD9</accession>
<name>A0A0N0BFD9_9HYME</name>
<dbReference type="AlphaFoldDB" id="A0A0N0BFD9"/>
<protein>
    <submittedName>
        <fullName evidence="2">Uncharacterized protein</fullName>
    </submittedName>
</protein>
<gene>
    <name evidence="2" type="ORF">WN51_00323</name>
</gene>
<feature type="region of interest" description="Disordered" evidence="1">
    <location>
        <begin position="42"/>
        <end position="72"/>
    </location>
</feature>
<evidence type="ECO:0000313" key="3">
    <source>
        <dbReference type="Proteomes" id="UP000053105"/>
    </source>
</evidence>